<keyword evidence="5 13" id="KW-0220">Diaminopimelate biosynthesis</keyword>
<dbReference type="PANTHER" id="PTHR20836">
    <property type="entry name" value="DIHYDRODIPICOLINATE REDUCTASE"/>
    <property type="match status" value="1"/>
</dbReference>
<comment type="subunit">
    <text evidence="13">Homotetramer.</text>
</comment>
<keyword evidence="17" id="KW-1185">Reference proteome</keyword>
<keyword evidence="6 13" id="KW-0560">Oxidoreductase</keyword>
<dbReference type="Pfam" id="PF01113">
    <property type="entry name" value="DapB_N"/>
    <property type="match status" value="1"/>
</dbReference>
<dbReference type="PANTHER" id="PTHR20836:SF0">
    <property type="entry name" value="4-HYDROXY-TETRAHYDRODIPICOLINATE REDUCTASE 1, CHLOROPLASTIC-RELATED"/>
    <property type="match status" value="1"/>
</dbReference>
<evidence type="ECO:0000256" key="7">
    <source>
        <dbReference type="ARBA" id="ARBA00023027"/>
    </source>
</evidence>
<dbReference type="GO" id="GO:0019877">
    <property type="term" value="P:diaminopimelate biosynthetic process"/>
    <property type="evidence" value="ECO:0007669"/>
    <property type="project" value="UniProtKB-UniRule"/>
</dbReference>
<comment type="catalytic activity">
    <reaction evidence="12 13">
        <text>(S)-2,3,4,5-tetrahydrodipicolinate + NAD(+) + H2O = (2S,4S)-4-hydroxy-2,3,4,5-tetrahydrodipicolinate + NADH + H(+)</text>
        <dbReference type="Rhea" id="RHEA:35323"/>
        <dbReference type="ChEBI" id="CHEBI:15377"/>
        <dbReference type="ChEBI" id="CHEBI:15378"/>
        <dbReference type="ChEBI" id="CHEBI:16845"/>
        <dbReference type="ChEBI" id="CHEBI:57540"/>
        <dbReference type="ChEBI" id="CHEBI:57945"/>
        <dbReference type="ChEBI" id="CHEBI:67139"/>
        <dbReference type="EC" id="1.17.1.8"/>
    </reaction>
</comment>
<comment type="catalytic activity">
    <reaction evidence="11 13">
        <text>(S)-2,3,4,5-tetrahydrodipicolinate + NADP(+) + H2O = (2S,4S)-4-hydroxy-2,3,4,5-tetrahydrodipicolinate + NADPH + H(+)</text>
        <dbReference type="Rhea" id="RHEA:35331"/>
        <dbReference type="ChEBI" id="CHEBI:15377"/>
        <dbReference type="ChEBI" id="CHEBI:15378"/>
        <dbReference type="ChEBI" id="CHEBI:16845"/>
        <dbReference type="ChEBI" id="CHEBI:57783"/>
        <dbReference type="ChEBI" id="CHEBI:58349"/>
        <dbReference type="ChEBI" id="CHEBI:67139"/>
        <dbReference type="EC" id="1.17.1.8"/>
    </reaction>
</comment>
<dbReference type="GO" id="GO:0005829">
    <property type="term" value="C:cytosol"/>
    <property type="evidence" value="ECO:0007669"/>
    <property type="project" value="TreeGrafter"/>
</dbReference>
<dbReference type="Pfam" id="PF05173">
    <property type="entry name" value="DapB_C"/>
    <property type="match status" value="1"/>
</dbReference>
<dbReference type="RefSeq" id="WP_182490433.1">
    <property type="nucleotide sequence ID" value="NZ_BAAAOV010000015.1"/>
</dbReference>
<organism evidence="16 17">
    <name type="scientific">Microcella alkalica</name>
    <dbReference type="NCBI Taxonomy" id="355930"/>
    <lineage>
        <taxon>Bacteria</taxon>
        <taxon>Bacillati</taxon>
        <taxon>Actinomycetota</taxon>
        <taxon>Actinomycetes</taxon>
        <taxon>Micrococcales</taxon>
        <taxon>Microbacteriaceae</taxon>
        <taxon>Microcella</taxon>
    </lineage>
</organism>
<accession>A0A839E5G9</accession>
<comment type="caution">
    <text evidence="13">Was originally thought to be a dihydrodipicolinate reductase (DHDPR), catalyzing the conversion of dihydrodipicolinate to tetrahydrodipicolinate. However, it was shown in E.coli that the substrate of the enzymatic reaction is not dihydrodipicolinate (DHDP) but in fact (2S,4S)-4-hydroxy-2,3,4,5-tetrahydrodipicolinic acid (HTPA), the product released by the DapA-catalyzed reaction.</text>
</comment>
<dbReference type="GO" id="GO:0016726">
    <property type="term" value="F:oxidoreductase activity, acting on CH or CH2 groups, NAD or NADP as acceptor"/>
    <property type="evidence" value="ECO:0007669"/>
    <property type="project" value="UniProtKB-UniRule"/>
</dbReference>
<dbReference type="UniPathway" id="UPA00034">
    <property type="reaction ID" value="UER00018"/>
</dbReference>
<dbReference type="CDD" id="cd02274">
    <property type="entry name" value="DHDPR_N"/>
    <property type="match status" value="1"/>
</dbReference>
<evidence type="ECO:0000256" key="4">
    <source>
        <dbReference type="ARBA" id="ARBA00022857"/>
    </source>
</evidence>
<dbReference type="InterPro" id="IPR022663">
    <property type="entry name" value="DapB_C"/>
</dbReference>
<keyword evidence="8 13" id="KW-0457">Lysine biosynthesis</keyword>
<feature type="binding site" evidence="13">
    <location>
        <position position="133"/>
    </location>
    <ligand>
        <name>(S)-2,3,4,5-tetrahydrodipicolinate</name>
        <dbReference type="ChEBI" id="CHEBI:16845"/>
    </ligand>
</feature>
<keyword evidence="3 13" id="KW-0028">Amino-acid biosynthesis</keyword>
<proteinExistence type="inferred from homology"/>
<comment type="caution">
    <text evidence="13">Lacks conserved residue(s) required for the propagation of feature annotation.</text>
</comment>
<evidence type="ECO:0000313" key="16">
    <source>
        <dbReference type="EMBL" id="MBA8847621.1"/>
    </source>
</evidence>
<evidence type="ECO:0000256" key="13">
    <source>
        <dbReference type="HAMAP-Rule" id="MF_00102"/>
    </source>
</evidence>
<evidence type="ECO:0000256" key="3">
    <source>
        <dbReference type="ARBA" id="ARBA00022605"/>
    </source>
</evidence>
<feature type="active site" description="Proton donor/acceptor" evidence="13">
    <location>
        <position position="132"/>
    </location>
</feature>
<dbReference type="InterPro" id="IPR036291">
    <property type="entry name" value="NAD(P)-bd_dom_sf"/>
</dbReference>
<dbReference type="SUPFAM" id="SSF55347">
    <property type="entry name" value="Glyceraldehyde-3-phosphate dehydrogenase-like, C-terminal domain"/>
    <property type="match status" value="1"/>
</dbReference>
<reference evidence="16 17" key="1">
    <citation type="submission" date="2020-07" db="EMBL/GenBank/DDBJ databases">
        <title>Sequencing the genomes of 1000 actinobacteria strains.</title>
        <authorList>
            <person name="Klenk H.-P."/>
        </authorList>
    </citation>
    <scope>NUCLEOTIDE SEQUENCE [LARGE SCALE GENOMIC DNA]</scope>
    <source>
        <strain evidence="16 17">DSM 19663</strain>
    </source>
</reference>
<keyword evidence="7 13" id="KW-0520">NAD</keyword>
<dbReference type="Gene3D" id="3.40.50.720">
    <property type="entry name" value="NAD(P)-binding Rossmann-like Domain"/>
    <property type="match status" value="1"/>
</dbReference>
<comment type="similarity">
    <text evidence="1 13">Belongs to the DapB family.</text>
</comment>
<dbReference type="AlphaFoldDB" id="A0A839E5G9"/>
<dbReference type="PROSITE" id="PS01298">
    <property type="entry name" value="DAPB"/>
    <property type="match status" value="1"/>
</dbReference>
<feature type="domain" description="Dihydrodipicolinate reductase C-terminal" evidence="15">
    <location>
        <begin position="109"/>
        <end position="237"/>
    </location>
</feature>
<sequence length="252" mass="26088">MVIRVAVVGASGRLGSVACRVIEQQPDLELVARLTSRSSLDDMLGADVVLDVTHPGVSPTVVDHAVRAGLAVVVGTSGWSEDRVRTLRTLLAGRENAAVVIIPNFSIGSVLATHFATIAAQFYESVEIVEAHHAAKVDSPSGTAVRTAELIGHARAELGPVVAPHVDQRARGQQVASVPIHSLRLQGVVAKQDVHFGGTGEVLTLSHETLSPAAYEQGIAIAIRAAAQLAGLVIGLDRLIGLGAPASADDAE</sequence>
<comment type="caution">
    <text evidence="16">The sequence shown here is derived from an EMBL/GenBank/DDBJ whole genome shotgun (WGS) entry which is preliminary data.</text>
</comment>
<dbReference type="InterPro" id="IPR000846">
    <property type="entry name" value="DapB_N"/>
</dbReference>
<evidence type="ECO:0000256" key="8">
    <source>
        <dbReference type="ARBA" id="ARBA00023154"/>
    </source>
</evidence>
<dbReference type="EC" id="1.17.1.8" evidence="10 13"/>
<feature type="active site" description="Proton donor" evidence="13">
    <location>
        <position position="136"/>
    </location>
</feature>
<protein>
    <recommendedName>
        <fullName evidence="10 13">4-hydroxy-tetrahydrodipicolinate reductase</fullName>
        <shortName evidence="13">HTPA reductase</shortName>
        <ecNumber evidence="10 13">1.17.1.8</ecNumber>
    </recommendedName>
</protein>
<keyword evidence="2 13" id="KW-0963">Cytoplasm</keyword>
<gene>
    <name evidence="13" type="primary">dapB</name>
    <name evidence="16" type="ORF">FHX53_001206</name>
</gene>
<evidence type="ECO:0000256" key="9">
    <source>
        <dbReference type="ARBA" id="ARBA00037922"/>
    </source>
</evidence>
<dbReference type="InterPro" id="IPR022664">
    <property type="entry name" value="DapB_N_CS"/>
</dbReference>
<feature type="binding site" evidence="13">
    <location>
        <begin position="9"/>
        <end position="14"/>
    </location>
    <ligand>
        <name>NAD(+)</name>
        <dbReference type="ChEBI" id="CHEBI:57540"/>
    </ligand>
</feature>
<dbReference type="GO" id="GO:0050661">
    <property type="term" value="F:NADP binding"/>
    <property type="evidence" value="ECO:0007669"/>
    <property type="project" value="UniProtKB-UniRule"/>
</dbReference>
<evidence type="ECO:0000256" key="10">
    <source>
        <dbReference type="ARBA" id="ARBA00038983"/>
    </source>
</evidence>
<keyword evidence="4 13" id="KW-0521">NADP</keyword>
<evidence type="ECO:0000256" key="2">
    <source>
        <dbReference type="ARBA" id="ARBA00022490"/>
    </source>
</evidence>
<dbReference type="SUPFAM" id="SSF51735">
    <property type="entry name" value="NAD(P)-binding Rossmann-fold domains"/>
    <property type="match status" value="1"/>
</dbReference>
<feature type="binding site" evidence="13">
    <location>
        <begin position="75"/>
        <end position="77"/>
    </location>
    <ligand>
        <name>NAD(+)</name>
        <dbReference type="ChEBI" id="CHEBI:57540"/>
    </ligand>
</feature>
<feature type="domain" description="Dihydrodipicolinate reductase N-terminal" evidence="14">
    <location>
        <begin position="3"/>
        <end position="105"/>
    </location>
</feature>
<dbReference type="GO" id="GO:0008839">
    <property type="term" value="F:4-hydroxy-tetrahydrodipicolinate reductase"/>
    <property type="evidence" value="ECO:0007669"/>
    <property type="project" value="UniProtKB-UniRule"/>
</dbReference>
<comment type="function">
    <text evidence="13">Catalyzes the conversion of 4-hydroxy-tetrahydrodipicolinate (HTPA) to tetrahydrodipicolinate.</text>
</comment>
<dbReference type="HAMAP" id="MF_00102">
    <property type="entry name" value="DapB"/>
    <property type="match status" value="1"/>
</dbReference>
<evidence type="ECO:0000256" key="5">
    <source>
        <dbReference type="ARBA" id="ARBA00022915"/>
    </source>
</evidence>
<dbReference type="PIRSF" id="PIRSF000161">
    <property type="entry name" value="DHPR"/>
    <property type="match status" value="1"/>
</dbReference>
<dbReference type="Gene3D" id="3.30.360.10">
    <property type="entry name" value="Dihydrodipicolinate Reductase, domain 2"/>
    <property type="match status" value="1"/>
</dbReference>
<dbReference type="EMBL" id="JACGWX010000002">
    <property type="protein sequence ID" value="MBA8847621.1"/>
    <property type="molecule type" value="Genomic_DNA"/>
</dbReference>
<evidence type="ECO:0000256" key="1">
    <source>
        <dbReference type="ARBA" id="ARBA00006642"/>
    </source>
</evidence>
<dbReference type="NCBIfam" id="TIGR00036">
    <property type="entry name" value="dapB"/>
    <property type="match status" value="1"/>
</dbReference>
<name>A0A839E5G9_9MICO</name>
<evidence type="ECO:0000256" key="6">
    <source>
        <dbReference type="ARBA" id="ARBA00023002"/>
    </source>
</evidence>
<dbReference type="GO" id="GO:0051287">
    <property type="term" value="F:NAD binding"/>
    <property type="evidence" value="ECO:0007669"/>
    <property type="project" value="UniProtKB-UniRule"/>
</dbReference>
<comment type="pathway">
    <text evidence="9 13">Amino-acid biosynthesis; L-lysine biosynthesis via DAP pathway; (S)-tetrahydrodipicolinate from L-aspartate: step 4/4.</text>
</comment>
<dbReference type="FunFam" id="3.30.360.10:FF:000009">
    <property type="entry name" value="4-hydroxy-tetrahydrodipicolinate reductase"/>
    <property type="match status" value="1"/>
</dbReference>
<dbReference type="Proteomes" id="UP000585905">
    <property type="component" value="Unassembled WGS sequence"/>
</dbReference>
<feature type="binding site" evidence="13">
    <location>
        <position position="37"/>
    </location>
    <ligand>
        <name>NADP(+)</name>
        <dbReference type="ChEBI" id="CHEBI:58349"/>
    </ligand>
</feature>
<feature type="binding site" evidence="13">
    <location>
        <begin position="142"/>
        <end position="143"/>
    </location>
    <ligand>
        <name>(S)-2,3,4,5-tetrahydrodipicolinate</name>
        <dbReference type="ChEBI" id="CHEBI:16845"/>
    </ligand>
</feature>
<dbReference type="InterPro" id="IPR023940">
    <property type="entry name" value="DHDPR_bac"/>
</dbReference>
<comment type="subcellular location">
    <subcellularLocation>
        <location evidence="13">Cytoplasm</location>
    </subcellularLocation>
</comment>
<dbReference type="GO" id="GO:0009089">
    <property type="term" value="P:lysine biosynthetic process via diaminopimelate"/>
    <property type="evidence" value="ECO:0007669"/>
    <property type="project" value="UniProtKB-UniRule"/>
</dbReference>
<evidence type="ECO:0000256" key="12">
    <source>
        <dbReference type="ARBA" id="ARBA00049396"/>
    </source>
</evidence>
<evidence type="ECO:0000259" key="15">
    <source>
        <dbReference type="Pfam" id="PF05173"/>
    </source>
</evidence>
<evidence type="ECO:0000256" key="11">
    <source>
        <dbReference type="ARBA" id="ARBA00049080"/>
    </source>
</evidence>
<evidence type="ECO:0000259" key="14">
    <source>
        <dbReference type="Pfam" id="PF01113"/>
    </source>
</evidence>
<evidence type="ECO:0000313" key="17">
    <source>
        <dbReference type="Proteomes" id="UP000585905"/>
    </source>
</evidence>